<dbReference type="InterPro" id="IPR029052">
    <property type="entry name" value="Metallo-depent_PP-like"/>
</dbReference>
<feature type="chain" id="PRO_5014904714" evidence="2">
    <location>
        <begin position="24"/>
        <end position="732"/>
    </location>
</feature>
<dbReference type="SUPFAM" id="SSF56300">
    <property type="entry name" value="Metallo-dependent phosphatases"/>
    <property type="match status" value="1"/>
</dbReference>
<dbReference type="Proteomes" id="UP000234341">
    <property type="component" value="Unassembled WGS sequence"/>
</dbReference>
<keyword evidence="2" id="KW-0732">Signal</keyword>
<evidence type="ECO:0000256" key="1">
    <source>
        <dbReference type="SAM" id="MobiDB-lite"/>
    </source>
</evidence>
<feature type="signal peptide" evidence="2">
    <location>
        <begin position="1"/>
        <end position="23"/>
    </location>
</feature>
<dbReference type="AlphaFoldDB" id="A0A2N5C309"/>
<dbReference type="PROSITE" id="PS51257">
    <property type="entry name" value="PROKAR_LIPOPROTEIN"/>
    <property type="match status" value="1"/>
</dbReference>
<organism evidence="4 5">
    <name type="scientific">Cupriavidus pauculus</name>
    <dbReference type="NCBI Taxonomy" id="82633"/>
    <lineage>
        <taxon>Bacteria</taxon>
        <taxon>Pseudomonadati</taxon>
        <taxon>Pseudomonadota</taxon>
        <taxon>Betaproteobacteria</taxon>
        <taxon>Burkholderiales</taxon>
        <taxon>Burkholderiaceae</taxon>
        <taxon>Cupriavidus</taxon>
    </lineage>
</organism>
<feature type="domain" description="Calcineurin-like phosphoesterase" evidence="3">
    <location>
        <begin position="54"/>
        <end position="228"/>
    </location>
</feature>
<dbReference type="RefSeq" id="WP_101685370.1">
    <property type="nucleotide sequence ID" value="NZ_PJRP01000025.1"/>
</dbReference>
<reference evidence="4 5" key="1">
    <citation type="submission" date="2017-12" db="EMBL/GenBank/DDBJ databases">
        <title>Genome sequence of the active heterotrophic nitrifier-denitrifier, Cupriavidus pauculus UM1.</title>
        <authorList>
            <person name="Putonti C."/>
            <person name="Castignetti D."/>
        </authorList>
    </citation>
    <scope>NUCLEOTIDE SEQUENCE [LARGE SCALE GENOMIC DNA]</scope>
    <source>
        <strain evidence="4 5">UM1</strain>
    </source>
</reference>
<name>A0A2N5C309_9BURK</name>
<dbReference type="Pfam" id="PF00149">
    <property type="entry name" value="Metallophos"/>
    <property type="match status" value="1"/>
</dbReference>
<evidence type="ECO:0000259" key="3">
    <source>
        <dbReference type="Pfam" id="PF00149"/>
    </source>
</evidence>
<dbReference type="EMBL" id="PJRP01000025">
    <property type="protein sequence ID" value="PLP96602.1"/>
    <property type="molecule type" value="Genomic_DNA"/>
</dbReference>
<dbReference type="GO" id="GO:0016787">
    <property type="term" value="F:hydrolase activity"/>
    <property type="evidence" value="ECO:0007669"/>
    <property type="project" value="InterPro"/>
</dbReference>
<sequence length="732" mass="80238">MTRKKPFHHPLAALMTASALLLAACGSDDNPNAGTNPPAAGPTPSQPAEAATTKVAFMPDIHFHDVYATFQDGSFPGVPNSKSGRNATIRLMQAQMTSTRLFNENYFAFLAALDDAVARGIKFIALPGDFSDDGQPVHMRGLKKVLDQYSERYGIQFFAAPGNHDPNRPLARAGGKSDFLGIDSSNGRVGFPQPVYSRGGNADCSSGYSGQWAKVNTSYCTEEIQEGGYATVMNAIEQHGLMPKGSYRYFETPYSRYSQSNYSLQTALQQADWANRQYEICKEGTGGQFKKPAYTFCKMVPDTTYLVEPVEGLWLVGIDANVYVPTGPGQNDFNGSGDAGYNMMLTHKQHVITWLTDVVARGKAAGKQVVAFSHFPMSEFFNGASDDIIALLGAGKMQMVRRPKEDVTRALADTGLQVHVGGHMHFNDTGVRNYDGKHALVNIQAPSMAAYVPAYKVLTIGRNDVVDVQTVRLDNVPRYDELFEHYREEHRYFTDFPAMIPGGGELWDASILNATNYADFNTRYMSELVRLRLLKDDWRCEMRELVKSPLTGSEMLILSQLQTTVTLKELANTGTRNNLSTAFFNCLADAGGAGTANPQYATDYATAQAKARALAQANGMQLEDFDQWKALDLAGDFVRLANAGDLAFADIPDARARQYKLIAQALQATSSSITLAGEQVNNSNTVAALYQARFKPLMAIMLKLANGAPTRHFTIDLKSNQLTDLTNEPSKF</sequence>
<dbReference type="InterPro" id="IPR004843">
    <property type="entry name" value="Calcineurin-like_PHP"/>
</dbReference>
<protein>
    <submittedName>
        <fullName evidence="4">Phosphoesterase</fullName>
    </submittedName>
</protein>
<comment type="caution">
    <text evidence="4">The sequence shown here is derived from an EMBL/GenBank/DDBJ whole genome shotgun (WGS) entry which is preliminary data.</text>
</comment>
<evidence type="ECO:0000313" key="4">
    <source>
        <dbReference type="EMBL" id="PLP96602.1"/>
    </source>
</evidence>
<feature type="compositionally biased region" description="Low complexity" evidence="1">
    <location>
        <begin position="28"/>
        <end position="38"/>
    </location>
</feature>
<evidence type="ECO:0000313" key="5">
    <source>
        <dbReference type="Proteomes" id="UP000234341"/>
    </source>
</evidence>
<proteinExistence type="predicted"/>
<evidence type="ECO:0000256" key="2">
    <source>
        <dbReference type="SAM" id="SignalP"/>
    </source>
</evidence>
<dbReference type="Gene3D" id="3.60.21.10">
    <property type="match status" value="2"/>
</dbReference>
<gene>
    <name evidence="4" type="ORF">CYJ10_31525</name>
</gene>
<dbReference type="OrthoDB" id="5695107at2"/>
<accession>A0A2N5C309</accession>
<feature type="region of interest" description="Disordered" evidence="1">
    <location>
        <begin position="28"/>
        <end position="49"/>
    </location>
</feature>